<sequence length="153" mass="16213">MAGDPFRPVDEEARGLARRLRGEARHGALAVLEPDGQPMVSRVALAPEAGGGFLALVSDLAPHTAALRSDPRAGLMVGEPGRGDPLAHPRLSLRVTAAFVDKADFAETYLEAQPKARLYIGFGDFHMVRLSPVSALLNGGFGQAYKLTPVDLS</sequence>
<name>A0A316G8N2_9RHOB</name>
<dbReference type="EMBL" id="QGGV01000005">
    <property type="protein sequence ID" value="PWK56070.1"/>
    <property type="molecule type" value="Genomic_DNA"/>
</dbReference>
<dbReference type="InterPro" id="IPR011576">
    <property type="entry name" value="Pyridox_Oxase_N"/>
</dbReference>
<dbReference type="SUPFAM" id="SSF50475">
    <property type="entry name" value="FMN-binding split barrel"/>
    <property type="match status" value="1"/>
</dbReference>
<dbReference type="Proteomes" id="UP000245390">
    <property type="component" value="Unassembled WGS sequence"/>
</dbReference>
<proteinExistence type="predicted"/>
<feature type="domain" description="Pyridoxamine 5'-phosphate oxidase N-terminal" evidence="1">
    <location>
        <begin position="23"/>
        <end position="109"/>
    </location>
</feature>
<dbReference type="KEGG" id="salo:EF888_17935"/>
<evidence type="ECO:0000259" key="1">
    <source>
        <dbReference type="Pfam" id="PF01243"/>
    </source>
</evidence>
<evidence type="ECO:0000313" key="3">
    <source>
        <dbReference type="Proteomes" id="UP000245390"/>
    </source>
</evidence>
<dbReference type="OrthoDB" id="9814594at2"/>
<organism evidence="2 3">
    <name type="scientific">Silicimonas algicola</name>
    <dbReference type="NCBI Taxonomy" id="1826607"/>
    <lineage>
        <taxon>Bacteria</taxon>
        <taxon>Pseudomonadati</taxon>
        <taxon>Pseudomonadota</taxon>
        <taxon>Alphaproteobacteria</taxon>
        <taxon>Rhodobacterales</taxon>
        <taxon>Paracoccaceae</taxon>
    </lineage>
</organism>
<dbReference type="Gene3D" id="2.30.110.10">
    <property type="entry name" value="Electron Transport, Fmn-binding Protein, Chain A"/>
    <property type="match status" value="1"/>
</dbReference>
<dbReference type="PIRSF" id="PIRSF004633">
    <property type="entry name" value="UCP_PLP_oxd"/>
    <property type="match status" value="1"/>
</dbReference>
<reference evidence="2 3" key="1">
    <citation type="submission" date="2018-05" db="EMBL/GenBank/DDBJ databases">
        <title>Genomic Encyclopedia of Type Strains, Phase IV (KMG-IV): sequencing the most valuable type-strain genomes for metagenomic binning, comparative biology and taxonomic classification.</title>
        <authorList>
            <person name="Goeker M."/>
        </authorList>
    </citation>
    <scope>NUCLEOTIDE SEQUENCE [LARGE SCALE GENOMIC DNA]</scope>
    <source>
        <strain evidence="2 3">DSM 103371</strain>
    </source>
</reference>
<comment type="caution">
    <text evidence="2">The sequence shown here is derived from an EMBL/GenBank/DDBJ whole genome shotgun (WGS) entry which is preliminary data.</text>
</comment>
<gene>
    <name evidence="2" type="ORF">C8D95_105135</name>
</gene>
<protein>
    <recommendedName>
        <fullName evidence="1">Pyridoxamine 5'-phosphate oxidase N-terminal domain-containing protein</fullName>
    </recommendedName>
</protein>
<dbReference type="Pfam" id="PF01243">
    <property type="entry name" value="PNPOx_N"/>
    <property type="match status" value="1"/>
</dbReference>
<dbReference type="InterPro" id="IPR012349">
    <property type="entry name" value="Split_barrel_FMN-bd"/>
</dbReference>
<dbReference type="InterPro" id="IPR014419">
    <property type="entry name" value="HutZ"/>
</dbReference>
<keyword evidence="3" id="KW-1185">Reference proteome</keyword>
<accession>A0A316G8N2</accession>
<evidence type="ECO:0000313" key="2">
    <source>
        <dbReference type="EMBL" id="PWK56070.1"/>
    </source>
</evidence>
<dbReference type="RefSeq" id="WP_109759502.1">
    <property type="nucleotide sequence ID" value="NZ_CP034588.1"/>
</dbReference>
<dbReference type="AlphaFoldDB" id="A0A316G8N2"/>